<keyword evidence="1" id="KW-0732">Signal</keyword>
<evidence type="ECO:0000313" key="3">
    <source>
        <dbReference type="Proteomes" id="UP000193827"/>
    </source>
</evidence>
<protein>
    <submittedName>
        <fullName evidence="2">Uncharacterized protein</fullName>
    </submittedName>
</protein>
<evidence type="ECO:0000256" key="1">
    <source>
        <dbReference type="SAM" id="SignalP"/>
    </source>
</evidence>
<sequence>MKIKINFSSRIWILGLALSIQGYNAAAQAEPSILPDCDGAYGFGIVGYSKIDGPNVATTNELSEICWNDQTATFRTAHESSRDLELTAQQGGTAKYQRLNGGTVSPENEQLQVGTWESRPDGSLPYVRWTTENSRSREELKGNDYVTAEGFLVGTARFTPKPQPAIYDVEMQITGVGGSIMSMVFNMFLPMQGEVAINGDALSVSLVSFMPNMGPGDVKLNMDLTETDVGFDGDAHLKMENELLAGAPPMMWKKIDLRLEELATFYSGDEMAFVGSFTGEMQSFAGESSRITYSLIGSGKQR</sequence>
<dbReference type="AlphaFoldDB" id="A0A1Y5TMZ9"/>
<feature type="signal peptide" evidence="1">
    <location>
        <begin position="1"/>
        <end position="29"/>
    </location>
</feature>
<dbReference type="RefSeq" id="WP_139837858.1">
    <property type="nucleotide sequence ID" value="NZ_FWFL01000012.1"/>
</dbReference>
<feature type="chain" id="PRO_5012622028" evidence="1">
    <location>
        <begin position="30"/>
        <end position="302"/>
    </location>
</feature>
<dbReference type="Proteomes" id="UP000193827">
    <property type="component" value="Unassembled WGS sequence"/>
</dbReference>
<evidence type="ECO:0000313" key="2">
    <source>
        <dbReference type="EMBL" id="SLN65987.1"/>
    </source>
</evidence>
<keyword evidence="3" id="KW-1185">Reference proteome</keyword>
<gene>
    <name evidence="2" type="ORF">PEL8287_03646</name>
</gene>
<reference evidence="2 3" key="1">
    <citation type="submission" date="2017-03" db="EMBL/GenBank/DDBJ databases">
        <authorList>
            <person name="Afonso C.L."/>
            <person name="Miller P.J."/>
            <person name="Scott M.A."/>
            <person name="Spackman E."/>
            <person name="Goraichik I."/>
            <person name="Dimitrov K.M."/>
            <person name="Suarez D.L."/>
            <person name="Swayne D.E."/>
        </authorList>
    </citation>
    <scope>NUCLEOTIDE SEQUENCE [LARGE SCALE GENOMIC DNA]</scope>
    <source>
        <strain evidence="2 3">CECT 8287</strain>
    </source>
</reference>
<organism evidence="2 3">
    <name type="scientific">Roseovarius litorisediminis</name>
    <dbReference type="NCBI Taxonomy" id="1312363"/>
    <lineage>
        <taxon>Bacteria</taxon>
        <taxon>Pseudomonadati</taxon>
        <taxon>Pseudomonadota</taxon>
        <taxon>Alphaproteobacteria</taxon>
        <taxon>Rhodobacterales</taxon>
        <taxon>Roseobacteraceae</taxon>
        <taxon>Roseovarius</taxon>
    </lineage>
</organism>
<accession>A0A1Y5TMZ9</accession>
<name>A0A1Y5TMZ9_9RHOB</name>
<dbReference type="EMBL" id="FWFL01000012">
    <property type="protein sequence ID" value="SLN65987.1"/>
    <property type="molecule type" value="Genomic_DNA"/>
</dbReference>
<proteinExistence type="predicted"/>